<evidence type="ECO:0000313" key="1">
    <source>
        <dbReference type="EMBL" id="CAH8188068.1"/>
    </source>
</evidence>
<accession>A0ABN8TKR4</accession>
<sequence length="184" mass="21098">MTNRNLKRTQNLVDFGLFITAKEFYEAAKLIKGNEFVSRPYHVIISFSVELFLKSIQTTTVWPSAVASSVEHTKGHSLSEIFASIERNYPEDSGYLEEKYHLKYGRSLKHDLSLNSDVFMKQRYPYQKGGAIPSISVFDRDLLNLRYGNDIAVYVDELERVASFLHDELIVHFPGLFDNVSTHG</sequence>
<comment type="caution">
    <text evidence="1">The sequence shown here is derived from an EMBL/GenBank/DDBJ whole genome shotgun (WGS) entry which is preliminary data.</text>
</comment>
<name>A0ABN8TKR4_9VIBR</name>
<dbReference type="EMBL" id="CALYLK010000001">
    <property type="protein sequence ID" value="CAH8188068.1"/>
    <property type="molecule type" value="Genomic_DNA"/>
</dbReference>
<proteinExistence type="predicted"/>
<dbReference type="RefSeq" id="WP_168524193.1">
    <property type="nucleotide sequence ID" value="NZ_CALYLA010000025.1"/>
</dbReference>
<evidence type="ECO:0008006" key="3">
    <source>
        <dbReference type="Google" id="ProtNLM"/>
    </source>
</evidence>
<evidence type="ECO:0000313" key="2">
    <source>
        <dbReference type="Proteomes" id="UP001152658"/>
    </source>
</evidence>
<keyword evidence="2" id="KW-1185">Reference proteome</keyword>
<protein>
    <recommendedName>
        <fullName evidence="3">HEPN domain-containing protein</fullName>
    </recommendedName>
</protein>
<organism evidence="1 2">
    <name type="scientific">Vibrio aestuarianus</name>
    <dbReference type="NCBI Taxonomy" id="28171"/>
    <lineage>
        <taxon>Bacteria</taxon>
        <taxon>Pseudomonadati</taxon>
        <taxon>Pseudomonadota</taxon>
        <taxon>Gammaproteobacteria</taxon>
        <taxon>Vibrionales</taxon>
        <taxon>Vibrionaceae</taxon>
        <taxon>Vibrio</taxon>
    </lineage>
</organism>
<dbReference type="Proteomes" id="UP001152658">
    <property type="component" value="Unassembled WGS sequence"/>
</dbReference>
<reference evidence="1" key="1">
    <citation type="submission" date="2022-06" db="EMBL/GenBank/DDBJ databases">
        <authorList>
            <person name="Goudenege D."/>
            <person name="Le Roux F."/>
        </authorList>
    </citation>
    <scope>NUCLEOTIDE SEQUENCE</scope>
    <source>
        <strain evidence="1">12-063</strain>
    </source>
</reference>
<gene>
    <name evidence="1" type="ORF">VAE063_1000020</name>
</gene>